<accession>A0ACB8AKG7</accession>
<dbReference type="Proteomes" id="UP000790377">
    <property type="component" value="Unassembled WGS sequence"/>
</dbReference>
<gene>
    <name evidence="1" type="ORF">BJ138DRAFT_1133925</name>
</gene>
<protein>
    <submittedName>
        <fullName evidence="1">Uncharacterized protein</fullName>
    </submittedName>
</protein>
<name>A0ACB8AKG7_9AGAM</name>
<reference evidence="1" key="1">
    <citation type="journal article" date="2021" name="New Phytol.">
        <title>Evolutionary innovations through gain and loss of genes in the ectomycorrhizal Boletales.</title>
        <authorList>
            <person name="Wu G."/>
            <person name="Miyauchi S."/>
            <person name="Morin E."/>
            <person name="Kuo A."/>
            <person name="Drula E."/>
            <person name="Varga T."/>
            <person name="Kohler A."/>
            <person name="Feng B."/>
            <person name="Cao Y."/>
            <person name="Lipzen A."/>
            <person name="Daum C."/>
            <person name="Hundley H."/>
            <person name="Pangilinan J."/>
            <person name="Johnson J."/>
            <person name="Barry K."/>
            <person name="LaButti K."/>
            <person name="Ng V."/>
            <person name="Ahrendt S."/>
            <person name="Min B."/>
            <person name="Choi I.G."/>
            <person name="Park H."/>
            <person name="Plett J.M."/>
            <person name="Magnuson J."/>
            <person name="Spatafora J.W."/>
            <person name="Nagy L.G."/>
            <person name="Henrissat B."/>
            <person name="Grigoriev I.V."/>
            <person name="Yang Z.L."/>
            <person name="Xu J."/>
            <person name="Martin F.M."/>
        </authorList>
    </citation>
    <scope>NUCLEOTIDE SEQUENCE</scope>
    <source>
        <strain evidence="1">ATCC 28755</strain>
    </source>
</reference>
<evidence type="ECO:0000313" key="1">
    <source>
        <dbReference type="EMBL" id="KAH7913685.1"/>
    </source>
</evidence>
<sequence length="343" mass="36855">MYSSPTSSSFLESTSGSRLLSESLPDSFRSSHTGPGGADLSLSELSLSDKPREDKPFRFSLLAPRTYEDDSFTESQIEPEESFGNGEDDDVDSEAHGDRTALATSVVSSKTREERLQHDLFILKKLNSSFALFNDALRSTQTGTEQVAEQLSQTNSLLDKYVNILTKSEAVTRLIFDERWEGAEADEDILAQEQREAAERARRRAEEEAARRAAEEQARREAEEQAQREAAERIAAEERSRAAAASAIAKPGQRGRPSTNVGTSSGVRGVRGTRASTMAARGGRGTARAGYLARISSAPASAIPMARTRSASATGSVGSNGTRPSSSASMSGRGVSRGLVKRG</sequence>
<evidence type="ECO:0000313" key="2">
    <source>
        <dbReference type="Proteomes" id="UP000790377"/>
    </source>
</evidence>
<comment type="caution">
    <text evidence="1">The sequence shown here is derived from an EMBL/GenBank/DDBJ whole genome shotgun (WGS) entry which is preliminary data.</text>
</comment>
<organism evidence="1 2">
    <name type="scientific">Hygrophoropsis aurantiaca</name>
    <dbReference type="NCBI Taxonomy" id="72124"/>
    <lineage>
        <taxon>Eukaryota</taxon>
        <taxon>Fungi</taxon>
        <taxon>Dikarya</taxon>
        <taxon>Basidiomycota</taxon>
        <taxon>Agaricomycotina</taxon>
        <taxon>Agaricomycetes</taxon>
        <taxon>Agaricomycetidae</taxon>
        <taxon>Boletales</taxon>
        <taxon>Coniophorineae</taxon>
        <taxon>Hygrophoropsidaceae</taxon>
        <taxon>Hygrophoropsis</taxon>
    </lineage>
</organism>
<keyword evidence="2" id="KW-1185">Reference proteome</keyword>
<proteinExistence type="predicted"/>
<dbReference type="EMBL" id="MU267626">
    <property type="protein sequence ID" value="KAH7913685.1"/>
    <property type="molecule type" value="Genomic_DNA"/>
</dbReference>